<comment type="caution">
    <text evidence="2">The sequence shown here is derived from an EMBL/GenBank/DDBJ whole genome shotgun (WGS) entry which is preliminary data.</text>
</comment>
<organism evidence="2 3">
    <name type="scientific">Mycena metata</name>
    <dbReference type="NCBI Taxonomy" id="1033252"/>
    <lineage>
        <taxon>Eukaryota</taxon>
        <taxon>Fungi</taxon>
        <taxon>Dikarya</taxon>
        <taxon>Basidiomycota</taxon>
        <taxon>Agaricomycotina</taxon>
        <taxon>Agaricomycetes</taxon>
        <taxon>Agaricomycetidae</taxon>
        <taxon>Agaricales</taxon>
        <taxon>Marasmiineae</taxon>
        <taxon>Mycenaceae</taxon>
        <taxon>Mycena</taxon>
    </lineage>
</organism>
<sequence length="143" mass="15866">MEDFHFPENLPPLPLNPSPWTANVIAAYGVLDSAFTRALDALRQEDSDAVRYRLLSSNVTDNLVPVLDNMESEGVLRDWVISCAEILGPLVYELEVVALAAEGIERDQIEFLQPVIEAETGRPGRPKKQVDPEYLKEATSSLS</sequence>
<protein>
    <submittedName>
        <fullName evidence="2">Uncharacterized protein</fullName>
    </submittedName>
</protein>
<dbReference type="Proteomes" id="UP001215598">
    <property type="component" value="Unassembled WGS sequence"/>
</dbReference>
<gene>
    <name evidence="2" type="ORF">B0H16DRAFT_1903046</name>
</gene>
<evidence type="ECO:0000313" key="2">
    <source>
        <dbReference type="EMBL" id="KAJ7700203.1"/>
    </source>
</evidence>
<feature type="region of interest" description="Disordered" evidence="1">
    <location>
        <begin position="120"/>
        <end position="143"/>
    </location>
</feature>
<name>A0AAD7DVM5_9AGAR</name>
<accession>A0AAD7DVM5</accession>
<proteinExistence type="predicted"/>
<dbReference type="AlphaFoldDB" id="A0AAD7DVM5"/>
<evidence type="ECO:0000256" key="1">
    <source>
        <dbReference type="SAM" id="MobiDB-lite"/>
    </source>
</evidence>
<evidence type="ECO:0000313" key="3">
    <source>
        <dbReference type="Proteomes" id="UP001215598"/>
    </source>
</evidence>
<reference evidence="2" key="1">
    <citation type="submission" date="2023-03" db="EMBL/GenBank/DDBJ databases">
        <title>Massive genome expansion in bonnet fungi (Mycena s.s.) driven by repeated elements and novel gene families across ecological guilds.</title>
        <authorList>
            <consortium name="Lawrence Berkeley National Laboratory"/>
            <person name="Harder C.B."/>
            <person name="Miyauchi S."/>
            <person name="Viragh M."/>
            <person name="Kuo A."/>
            <person name="Thoen E."/>
            <person name="Andreopoulos B."/>
            <person name="Lu D."/>
            <person name="Skrede I."/>
            <person name="Drula E."/>
            <person name="Henrissat B."/>
            <person name="Morin E."/>
            <person name="Kohler A."/>
            <person name="Barry K."/>
            <person name="LaButti K."/>
            <person name="Morin E."/>
            <person name="Salamov A."/>
            <person name="Lipzen A."/>
            <person name="Mereny Z."/>
            <person name="Hegedus B."/>
            <person name="Baldrian P."/>
            <person name="Stursova M."/>
            <person name="Weitz H."/>
            <person name="Taylor A."/>
            <person name="Grigoriev I.V."/>
            <person name="Nagy L.G."/>
            <person name="Martin F."/>
            <person name="Kauserud H."/>
        </authorList>
    </citation>
    <scope>NUCLEOTIDE SEQUENCE</scope>
    <source>
        <strain evidence="2">CBHHK182m</strain>
    </source>
</reference>
<keyword evidence="3" id="KW-1185">Reference proteome</keyword>
<dbReference type="EMBL" id="JARKIB010000558">
    <property type="protein sequence ID" value="KAJ7700203.1"/>
    <property type="molecule type" value="Genomic_DNA"/>
</dbReference>